<evidence type="ECO:0000313" key="9">
    <source>
        <dbReference type="Proteomes" id="UP000290900"/>
    </source>
</evidence>
<keyword evidence="4 6" id="KW-0378">Hydrolase</keyword>
<evidence type="ECO:0000256" key="5">
    <source>
        <dbReference type="ARBA" id="ARBA00023295"/>
    </source>
</evidence>
<dbReference type="InterPro" id="IPR013783">
    <property type="entry name" value="Ig-like_fold"/>
</dbReference>
<dbReference type="PANTHER" id="PTHR42715">
    <property type="entry name" value="BETA-GLUCOSIDASE"/>
    <property type="match status" value="1"/>
</dbReference>
<dbReference type="EC" id="3.2.1.21" evidence="3 6"/>
<evidence type="ECO:0000256" key="1">
    <source>
        <dbReference type="ARBA" id="ARBA00000448"/>
    </source>
</evidence>
<dbReference type="GO" id="GO:0008422">
    <property type="term" value="F:beta-glucosidase activity"/>
    <property type="evidence" value="ECO:0007669"/>
    <property type="project" value="UniProtKB-EC"/>
</dbReference>
<keyword evidence="6" id="KW-0119">Carbohydrate metabolism</keyword>
<sequence>MCQTILLSYDLRIPDTRYFPKNLGNYSGWGEILSLPFTLTVINSTANFDVDKLFQELTTEEKVSLIAAANFYHSNGVERLDIPSFRFSDGPNGVRGTLMFFGVPAACFPNGTSLASTFNKDLLKECGELMSVEAEHKGVQVIMGPTTNIQRGPLGGRGFESYSEDPYLAGMATASIVSGIQKSGKVASTLKHYVCNDFDHERFSSDSRVTERALREIYLEPFRLAVKYSQPKVIMTSYNKVNGVHCSENPHLLQEVLRDEWKWDGMTMSDFFGTYSSVPAIKNGLDIECPGPTKFRRWEIIKHLLQSKEGNLSEEDIDVHVRRVLNLIKYLVEGRGTTKFDFTQDEKNNTPETSRKLRKAAGEGIVLMKNDTGLLPLSKKDSIVVIGPNAAAFNAYSGGGSATMDPYYLVTPLQGIKNKFGDVDYAVGCYTYKALSGLFEGMTNDLDSSKPGVRATFYLKGKEDRLADDKPYDVKVIDKSVIFLADYEHPAVDLRTKLFYIDFEGFYVPEFTGDYKFGCQVFGTALIYIDGKLLIDDQTKQTRGTFCFSSGTVEVTAVTHLEAGRKYKVTVEYGSGITSKVGTDFGAGGLQVGISRIIDPAEEIKHAAALAKSHDKVVLCIGLSNEWESEGYDRDDMKLPRETNQLVEAVLEANPNTVIVNQSGMPVEMPWLKDAHSVVQAWYGGNESGNAIADVLFGDVVPSGKLAITWPIKNEDNPAFLNFHTEKGRVLYGEDVFVGYRYYQKLQRDVAFPFGHGLSYTEFKYENLKVATDKDTLNASVKVSNVGQVAGKEVVQLYISPVAPSIIRPVAELKAFEKVELKAGKSAVVSLSTDLKHACSYFDEFAHKWCLEAGKYKVLVGSSSADIRLTGEFTVDTTVFWTGL</sequence>
<dbReference type="InParanoid" id="A0A448YML0"/>
<evidence type="ECO:0000313" key="8">
    <source>
        <dbReference type="EMBL" id="VEU22172.1"/>
    </source>
</evidence>
<dbReference type="EMBL" id="CAACVR010000019">
    <property type="protein sequence ID" value="VEU22172.1"/>
    <property type="molecule type" value="Genomic_DNA"/>
</dbReference>
<dbReference type="AlphaFoldDB" id="A0A448YML0"/>
<dbReference type="Pfam" id="PF14310">
    <property type="entry name" value="Fn3-like"/>
    <property type="match status" value="1"/>
</dbReference>
<protein>
    <recommendedName>
        <fullName evidence="3 6">beta-glucosidase</fullName>
        <ecNumber evidence="3 6">3.2.1.21</ecNumber>
    </recommendedName>
</protein>
<dbReference type="OrthoDB" id="47059at2759"/>
<dbReference type="InterPro" id="IPR011658">
    <property type="entry name" value="PA14_dom"/>
</dbReference>
<dbReference type="STRING" id="13370.A0A448YML0"/>
<evidence type="ECO:0000256" key="6">
    <source>
        <dbReference type="RuleBase" id="RU361161"/>
    </source>
</evidence>
<name>A0A448YML0_BRENA</name>
<organism evidence="8 9">
    <name type="scientific">Brettanomyces naardenensis</name>
    <name type="common">Yeast</name>
    <dbReference type="NCBI Taxonomy" id="13370"/>
    <lineage>
        <taxon>Eukaryota</taxon>
        <taxon>Fungi</taxon>
        <taxon>Dikarya</taxon>
        <taxon>Ascomycota</taxon>
        <taxon>Saccharomycotina</taxon>
        <taxon>Pichiomycetes</taxon>
        <taxon>Pichiales</taxon>
        <taxon>Pichiaceae</taxon>
        <taxon>Brettanomyces</taxon>
    </lineage>
</organism>
<dbReference type="SUPFAM" id="SSF56988">
    <property type="entry name" value="Anthrax protective antigen"/>
    <property type="match status" value="1"/>
</dbReference>
<keyword evidence="9" id="KW-1185">Reference proteome</keyword>
<dbReference type="Gene3D" id="2.60.120.260">
    <property type="entry name" value="Galactose-binding domain-like"/>
    <property type="match status" value="1"/>
</dbReference>
<dbReference type="Pfam" id="PF07691">
    <property type="entry name" value="PA14"/>
    <property type="match status" value="1"/>
</dbReference>
<dbReference type="InterPro" id="IPR017853">
    <property type="entry name" value="GH"/>
</dbReference>
<comment type="similarity">
    <text evidence="2 6">Belongs to the glycosyl hydrolase 3 family.</text>
</comment>
<dbReference type="UniPathway" id="UPA00696"/>
<keyword evidence="6" id="KW-0624">Polysaccharide degradation</keyword>
<accession>A0A448YML0</accession>
<comment type="pathway">
    <text evidence="6">Glycan metabolism; cellulose degradation.</text>
</comment>
<dbReference type="InterPro" id="IPR036881">
    <property type="entry name" value="Glyco_hydro_3_C_sf"/>
</dbReference>
<dbReference type="Pfam" id="PF00933">
    <property type="entry name" value="Glyco_hydro_3"/>
    <property type="match status" value="1"/>
</dbReference>
<dbReference type="InterPro" id="IPR036962">
    <property type="entry name" value="Glyco_hydro_3_N_sf"/>
</dbReference>
<dbReference type="SMART" id="SM00758">
    <property type="entry name" value="PA14"/>
    <property type="match status" value="1"/>
</dbReference>
<evidence type="ECO:0000256" key="3">
    <source>
        <dbReference type="ARBA" id="ARBA00012744"/>
    </source>
</evidence>
<dbReference type="Gene3D" id="2.60.40.10">
    <property type="entry name" value="Immunoglobulins"/>
    <property type="match status" value="1"/>
</dbReference>
<dbReference type="InterPro" id="IPR002772">
    <property type="entry name" value="Glyco_hydro_3_C"/>
</dbReference>
<dbReference type="Gene3D" id="3.40.50.1700">
    <property type="entry name" value="Glycoside hydrolase family 3 C-terminal domain"/>
    <property type="match status" value="1"/>
</dbReference>
<dbReference type="Gene3D" id="3.20.20.300">
    <property type="entry name" value="Glycoside hydrolase, family 3, N-terminal domain"/>
    <property type="match status" value="1"/>
</dbReference>
<dbReference type="SUPFAM" id="SSF51445">
    <property type="entry name" value="(Trans)glycosidases"/>
    <property type="match status" value="1"/>
</dbReference>
<dbReference type="InterPro" id="IPR001764">
    <property type="entry name" value="Glyco_hydro_3_N"/>
</dbReference>
<gene>
    <name evidence="8" type="ORF">BRENAR_LOCUS2904</name>
</gene>
<dbReference type="InterPro" id="IPR026891">
    <property type="entry name" value="Fn3-like"/>
</dbReference>
<keyword evidence="5 6" id="KW-0326">Glycosidase</keyword>
<dbReference type="PROSITE" id="PS00775">
    <property type="entry name" value="GLYCOSYL_HYDROL_F3"/>
    <property type="match status" value="1"/>
</dbReference>
<dbReference type="Proteomes" id="UP000290900">
    <property type="component" value="Unassembled WGS sequence"/>
</dbReference>
<evidence type="ECO:0000259" key="7">
    <source>
        <dbReference type="PROSITE" id="PS51820"/>
    </source>
</evidence>
<dbReference type="GO" id="GO:0030245">
    <property type="term" value="P:cellulose catabolic process"/>
    <property type="evidence" value="ECO:0007669"/>
    <property type="project" value="UniProtKB-UniPathway"/>
</dbReference>
<dbReference type="PRINTS" id="PR00133">
    <property type="entry name" value="GLHYDRLASE3"/>
</dbReference>
<evidence type="ECO:0000256" key="2">
    <source>
        <dbReference type="ARBA" id="ARBA00005336"/>
    </source>
</evidence>
<dbReference type="InterPro" id="IPR050288">
    <property type="entry name" value="Cellulose_deg_GH3"/>
</dbReference>
<dbReference type="SMART" id="SM01217">
    <property type="entry name" value="Fn3_like"/>
    <property type="match status" value="1"/>
</dbReference>
<proteinExistence type="inferred from homology"/>
<dbReference type="PANTHER" id="PTHR42715:SF27">
    <property type="entry name" value="BETA-GLUCOSIDASE-RELATED"/>
    <property type="match status" value="1"/>
</dbReference>
<reference evidence="8 9" key="1">
    <citation type="submission" date="2018-12" db="EMBL/GenBank/DDBJ databases">
        <authorList>
            <person name="Tiukova I."/>
            <person name="Dainat J."/>
        </authorList>
    </citation>
    <scope>NUCLEOTIDE SEQUENCE [LARGE SCALE GENOMIC DNA]</scope>
</reference>
<comment type="catalytic activity">
    <reaction evidence="1 6">
        <text>Hydrolysis of terminal, non-reducing beta-D-glucosyl residues with release of beta-D-glucose.</text>
        <dbReference type="EC" id="3.2.1.21"/>
    </reaction>
</comment>
<dbReference type="FunFam" id="2.60.40.10:FF:000495">
    <property type="entry name" value="Periplasmic beta-glucosidase"/>
    <property type="match status" value="1"/>
</dbReference>
<dbReference type="InterPro" id="IPR019800">
    <property type="entry name" value="Glyco_hydro_3_AS"/>
</dbReference>
<dbReference type="PROSITE" id="PS51820">
    <property type="entry name" value="PA14"/>
    <property type="match status" value="1"/>
</dbReference>
<evidence type="ECO:0000256" key="4">
    <source>
        <dbReference type="ARBA" id="ARBA00022801"/>
    </source>
</evidence>
<dbReference type="Pfam" id="PF01915">
    <property type="entry name" value="Glyco_hydro_3_C"/>
    <property type="match status" value="1"/>
</dbReference>
<feature type="domain" description="PA14" evidence="7">
    <location>
        <begin position="448"/>
        <end position="608"/>
    </location>
</feature>
<dbReference type="InterPro" id="IPR037524">
    <property type="entry name" value="PA14/GLEYA"/>
</dbReference>
<dbReference type="SUPFAM" id="SSF52279">
    <property type="entry name" value="Beta-D-glucan exohydrolase, C-terminal domain"/>
    <property type="match status" value="1"/>
</dbReference>